<accession>A0A5B7IEL2</accession>
<comment type="caution">
    <text evidence="1">The sequence shown here is derived from an EMBL/GenBank/DDBJ whole genome shotgun (WGS) entry which is preliminary data.</text>
</comment>
<gene>
    <name evidence="1" type="ORF">E2C01_077495</name>
</gene>
<evidence type="ECO:0000313" key="2">
    <source>
        <dbReference type="Proteomes" id="UP000324222"/>
    </source>
</evidence>
<reference evidence="1 2" key="1">
    <citation type="submission" date="2019-05" db="EMBL/GenBank/DDBJ databases">
        <title>Another draft genome of Portunus trituberculatus and its Hox gene families provides insights of decapod evolution.</title>
        <authorList>
            <person name="Jeong J.-H."/>
            <person name="Song I."/>
            <person name="Kim S."/>
            <person name="Choi T."/>
            <person name="Kim D."/>
            <person name="Ryu S."/>
            <person name="Kim W."/>
        </authorList>
    </citation>
    <scope>NUCLEOTIDE SEQUENCE [LARGE SCALE GENOMIC DNA]</scope>
    <source>
        <tissue evidence="1">Muscle</tissue>
    </source>
</reference>
<dbReference type="Proteomes" id="UP000324222">
    <property type="component" value="Unassembled WGS sequence"/>
</dbReference>
<protein>
    <submittedName>
        <fullName evidence="1">Uncharacterized protein</fullName>
    </submittedName>
</protein>
<sequence>MCIVETKLREGIHVNFKEEGYNTLGRDRKNKGGRGMLIMVRDNMVRTKWK</sequence>
<dbReference type="EMBL" id="VSRR010060818">
    <property type="protein sequence ID" value="MPC82810.1"/>
    <property type="molecule type" value="Genomic_DNA"/>
</dbReference>
<keyword evidence="2" id="KW-1185">Reference proteome</keyword>
<proteinExistence type="predicted"/>
<dbReference type="AlphaFoldDB" id="A0A5B7IEL2"/>
<organism evidence="1 2">
    <name type="scientific">Portunus trituberculatus</name>
    <name type="common">Swimming crab</name>
    <name type="synonym">Neptunus trituberculatus</name>
    <dbReference type="NCBI Taxonomy" id="210409"/>
    <lineage>
        <taxon>Eukaryota</taxon>
        <taxon>Metazoa</taxon>
        <taxon>Ecdysozoa</taxon>
        <taxon>Arthropoda</taxon>
        <taxon>Crustacea</taxon>
        <taxon>Multicrustacea</taxon>
        <taxon>Malacostraca</taxon>
        <taxon>Eumalacostraca</taxon>
        <taxon>Eucarida</taxon>
        <taxon>Decapoda</taxon>
        <taxon>Pleocyemata</taxon>
        <taxon>Brachyura</taxon>
        <taxon>Eubrachyura</taxon>
        <taxon>Portunoidea</taxon>
        <taxon>Portunidae</taxon>
        <taxon>Portuninae</taxon>
        <taxon>Portunus</taxon>
    </lineage>
</organism>
<name>A0A5B7IEL2_PORTR</name>
<evidence type="ECO:0000313" key="1">
    <source>
        <dbReference type="EMBL" id="MPC82810.1"/>
    </source>
</evidence>